<dbReference type="STRING" id="10181.G5BJE8"/>
<feature type="region of interest" description="Disordered" evidence="5">
    <location>
        <begin position="340"/>
        <end position="378"/>
    </location>
</feature>
<dbReference type="InterPro" id="IPR018338">
    <property type="entry name" value="Carbonic_anhydrase_a-class_CS"/>
</dbReference>
<evidence type="ECO:0000256" key="3">
    <source>
        <dbReference type="ARBA" id="ARBA00022833"/>
    </source>
</evidence>
<dbReference type="GO" id="GO:0004089">
    <property type="term" value="F:carbonate dehydratase activity"/>
    <property type="evidence" value="ECO:0007669"/>
    <property type="project" value="UniProtKB-UniRule"/>
</dbReference>
<dbReference type="InterPro" id="IPR001148">
    <property type="entry name" value="CA_dom"/>
</dbReference>
<accession>G5BJE8</accession>
<keyword evidence="2 4" id="KW-0479">Metal-binding</keyword>
<evidence type="ECO:0000256" key="2">
    <source>
        <dbReference type="ARBA" id="ARBA00022723"/>
    </source>
</evidence>
<feature type="compositionally biased region" description="Polar residues" evidence="5">
    <location>
        <begin position="81"/>
        <end position="96"/>
    </location>
</feature>
<evidence type="ECO:0000256" key="5">
    <source>
        <dbReference type="SAM" id="MobiDB-lite"/>
    </source>
</evidence>
<dbReference type="SMART" id="SM01057">
    <property type="entry name" value="Carb_anhydrase"/>
    <property type="match status" value="1"/>
</dbReference>
<dbReference type="Gene3D" id="3.10.200.10">
    <property type="entry name" value="Alpha carbonic anhydrase"/>
    <property type="match status" value="1"/>
</dbReference>
<feature type="region of interest" description="Disordered" evidence="5">
    <location>
        <begin position="77"/>
        <end position="114"/>
    </location>
</feature>
<keyword evidence="3 4" id="KW-0862">Zinc</keyword>
<dbReference type="GO" id="GO:0008270">
    <property type="term" value="F:zinc ion binding"/>
    <property type="evidence" value="ECO:0007669"/>
    <property type="project" value="UniProtKB-UniRule"/>
</dbReference>
<dbReference type="GO" id="GO:0005739">
    <property type="term" value="C:mitochondrion"/>
    <property type="evidence" value="ECO:0007669"/>
    <property type="project" value="TreeGrafter"/>
</dbReference>
<keyword evidence="4" id="KW-0456">Lyase</keyword>
<gene>
    <name evidence="7" type="ORF">GW7_12638</name>
</gene>
<dbReference type="PROSITE" id="PS00162">
    <property type="entry name" value="ALPHA_CA_1"/>
    <property type="match status" value="1"/>
</dbReference>
<dbReference type="Proteomes" id="UP000006813">
    <property type="component" value="Unassembled WGS sequence"/>
</dbReference>
<comment type="similarity">
    <text evidence="1 4">Belongs to the alpha-carbonic anhydrase family.</text>
</comment>
<dbReference type="EC" id="4.2.1.1" evidence="4"/>
<feature type="domain" description="Alpha-carbonic anhydrase" evidence="6">
    <location>
        <begin position="87"/>
        <end position="344"/>
    </location>
</feature>
<reference evidence="7 8" key="1">
    <citation type="journal article" date="2011" name="Nature">
        <title>Genome sequencing reveals insights into physiology and longevity of the naked mole rat.</title>
        <authorList>
            <person name="Kim E.B."/>
            <person name="Fang X."/>
            <person name="Fushan A.A."/>
            <person name="Huang Z."/>
            <person name="Lobanov A.V."/>
            <person name="Han L."/>
            <person name="Marino S.M."/>
            <person name="Sun X."/>
            <person name="Turanov A.A."/>
            <person name="Yang P."/>
            <person name="Yim S.H."/>
            <person name="Zhao X."/>
            <person name="Kasaikina M.V."/>
            <person name="Stoletzki N."/>
            <person name="Peng C."/>
            <person name="Polak P."/>
            <person name="Xiong Z."/>
            <person name="Kiezun A."/>
            <person name="Zhu Y."/>
            <person name="Chen Y."/>
            <person name="Kryukov G.V."/>
            <person name="Zhang Q."/>
            <person name="Peshkin L."/>
            <person name="Yang L."/>
            <person name="Bronson R.T."/>
            <person name="Buffenstein R."/>
            <person name="Wang B."/>
            <person name="Han C."/>
            <person name="Li Q."/>
            <person name="Chen L."/>
            <person name="Zhao W."/>
            <person name="Sunyaev S.R."/>
            <person name="Park T.J."/>
            <person name="Zhang G."/>
            <person name="Wang J."/>
            <person name="Gladyshev V.N."/>
        </authorList>
    </citation>
    <scope>NUCLEOTIDE SEQUENCE [LARGE SCALE GENOMIC DNA]</scope>
</reference>
<evidence type="ECO:0000259" key="6">
    <source>
        <dbReference type="PROSITE" id="PS51144"/>
    </source>
</evidence>
<dbReference type="AlphaFoldDB" id="G5BJE8"/>
<comment type="cofactor">
    <cofactor evidence="4">
        <name>Zn(2+)</name>
        <dbReference type="ChEBI" id="CHEBI:29105"/>
    </cofactor>
</comment>
<dbReference type="Pfam" id="PF00194">
    <property type="entry name" value="Carb_anhydrase"/>
    <property type="match status" value="1"/>
</dbReference>
<protein>
    <recommendedName>
        <fullName evidence="4">Carbonic anhydrase</fullName>
        <ecNumber evidence="4">4.2.1.1</ecNumber>
    </recommendedName>
</protein>
<dbReference type="InterPro" id="IPR023561">
    <property type="entry name" value="Carbonic_anhydrase_a-class"/>
</dbReference>
<comment type="catalytic activity">
    <reaction evidence="4">
        <text>hydrogencarbonate + H(+) = CO2 + H2O</text>
        <dbReference type="Rhea" id="RHEA:10748"/>
        <dbReference type="ChEBI" id="CHEBI:15377"/>
        <dbReference type="ChEBI" id="CHEBI:15378"/>
        <dbReference type="ChEBI" id="CHEBI:16526"/>
        <dbReference type="ChEBI" id="CHEBI:17544"/>
        <dbReference type="EC" id="4.2.1.1"/>
    </reaction>
</comment>
<dbReference type="EMBL" id="JH170644">
    <property type="protein sequence ID" value="EHB09409.1"/>
    <property type="molecule type" value="Genomic_DNA"/>
</dbReference>
<dbReference type="eggNOG" id="KOG0382">
    <property type="taxonomic scope" value="Eukaryota"/>
</dbReference>
<dbReference type="FunCoup" id="G5BJE8">
    <property type="interactions" value="598"/>
</dbReference>
<dbReference type="InterPro" id="IPR036398">
    <property type="entry name" value="CA_dom_sf"/>
</dbReference>
<organism evidence="7 8">
    <name type="scientific">Heterocephalus glaber</name>
    <name type="common">Naked mole rat</name>
    <dbReference type="NCBI Taxonomy" id="10181"/>
    <lineage>
        <taxon>Eukaryota</taxon>
        <taxon>Metazoa</taxon>
        <taxon>Chordata</taxon>
        <taxon>Craniata</taxon>
        <taxon>Vertebrata</taxon>
        <taxon>Euteleostomi</taxon>
        <taxon>Mammalia</taxon>
        <taxon>Eutheria</taxon>
        <taxon>Euarchontoglires</taxon>
        <taxon>Glires</taxon>
        <taxon>Rodentia</taxon>
        <taxon>Hystricomorpha</taxon>
        <taxon>Bathyergidae</taxon>
        <taxon>Heterocephalus</taxon>
    </lineage>
</organism>
<dbReference type="PANTHER" id="PTHR18952">
    <property type="entry name" value="CARBONIC ANHYDRASE"/>
    <property type="match status" value="1"/>
</dbReference>
<dbReference type="SUPFAM" id="SSF51069">
    <property type="entry name" value="Carbonic anhydrase"/>
    <property type="match status" value="1"/>
</dbReference>
<dbReference type="PANTHER" id="PTHR18952:SF89">
    <property type="entry name" value="CARBONIC ANHYDRASE 5A, MITOCHONDRIAL"/>
    <property type="match status" value="1"/>
</dbReference>
<evidence type="ECO:0000313" key="7">
    <source>
        <dbReference type="EMBL" id="EHB09409.1"/>
    </source>
</evidence>
<evidence type="ECO:0000256" key="1">
    <source>
        <dbReference type="ARBA" id="ARBA00010718"/>
    </source>
</evidence>
<comment type="function">
    <text evidence="4">Reversible hydration of carbon dioxide.</text>
</comment>
<proteinExistence type="inferred from homology"/>
<sequence length="378" mass="42301">MTCQALHGRGQHNHAVSTMHAVIRLDENNVNHMSKTERWGADQMLRAMTLAKGPCKPSRTHFLLTWTWGAPLAPATGRARQCSQQPCTQSHRSNTWHPRWTGQVSLPGGTRQSPINIRRRDSVYDPQLPPLRASYSAASCQHVWNTGYLCQVEFDEASEGSGISGGPLENHYRLKQFHFHWGAGDARGSEHAVDDLTFPAELHLVHWNPSRYPSYREAVLGEKGLAVIAVFLQLGAPLQALQQLADVLPEIKHKDAQVALGPFDPSCLLPACRDYWTYAGSLTTPPLSESVTWIVHKQPIEVAPSQLSAFRTLLFSAPGEEEEAMVNNYRPLQPLMDREVRSSFRAPTQSPRERPEQMWQGRRVLQASPSEPHGPRAK</sequence>
<evidence type="ECO:0000313" key="8">
    <source>
        <dbReference type="Proteomes" id="UP000006813"/>
    </source>
</evidence>
<dbReference type="PROSITE" id="PS51144">
    <property type="entry name" value="ALPHA_CA_2"/>
    <property type="match status" value="1"/>
</dbReference>
<name>G5BJE8_HETGA</name>
<dbReference type="InParanoid" id="G5BJE8"/>
<evidence type="ECO:0000256" key="4">
    <source>
        <dbReference type="RuleBase" id="RU367011"/>
    </source>
</evidence>